<name>A0A843V6D3_COLES</name>
<accession>A0A843V6D3</accession>
<reference evidence="5" key="1">
    <citation type="submission" date="2017-07" db="EMBL/GenBank/DDBJ databases">
        <title>Taro Niue Genome Assembly and Annotation.</title>
        <authorList>
            <person name="Atibalentja N."/>
            <person name="Keating K."/>
            <person name="Fields C.J."/>
        </authorList>
    </citation>
    <scope>NUCLEOTIDE SEQUENCE</scope>
    <source>
        <strain evidence="5">Niue_2</strain>
        <tissue evidence="5">Leaf</tissue>
    </source>
</reference>
<dbReference type="AlphaFoldDB" id="A0A843V6D3"/>
<dbReference type="InterPro" id="IPR002877">
    <property type="entry name" value="RNA_MeTrfase_FtsJ_dom"/>
</dbReference>
<feature type="domain" description="RNA-binding S4" evidence="4">
    <location>
        <begin position="105"/>
        <end position="170"/>
    </location>
</feature>
<sequence>RRIPPLEKEDSRGAINACASWRVVQAQNSQQLFCLPRERTGMGVALELLRISISRSSISTLLASSKRKLRGCPVVTWSDARPRLGIIRTFAAAKPEGVLVPRKKRRLDEVCLERFQQYSRTFIQSWILQGKVLVDGKVVNKAGTLVSDKSTVEIRAEVPKYVCRAGYKLEAAIEQLNVDVSGKVALDSGLSTGGFTDCLLQHGASFVYGVDVGYGQVLGEGAEICLGHLDVPRFAISDLSFVSEGSKRRDIGEISVKSREIRSRDPEKIHI</sequence>
<dbReference type="SUPFAM" id="SSF55174">
    <property type="entry name" value="Alpha-L RNA-binding motif"/>
    <property type="match status" value="1"/>
</dbReference>
<proteinExistence type="inferred from homology"/>
<evidence type="ECO:0000313" key="5">
    <source>
        <dbReference type="EMBL" id="MQL90816.1"/>
    </source>
</evidence>
<evidence type="ECO:0000256" key="2">
    <source>
        <dbReference type="ARBA" id="ARBA00029460"/>
    </source>
</evidence>
<dbReference type="EMBL" id="NMUH01001275">
    <property type="protein sequence ID" value="MQL90816.1"/>
    <property type="molecule type" value="Genomic_DNA"/>
</dbReference>
<evidence type="ECO:0000313" key="6">
    <source>
        <dbReference type="Proteomes" id="UP000652761"/>
    </source>
</evidence>
<evidence type="ECO:0000259" key="4">
    <source>
        <dbReference type="SMART" id="SM00363"/>
    </source>
</evidence>
<dbReference type="PANTHER" id="PTHR32319:SF0">
    <property type="entry name" value="BACTERIAL HEMOLYSIN-LIKE PROTEIN"/>
    <property type="match status" value="1"/>
</dbReference>
<keyword evidence="1 3" id="KW-0694">RNA-binding</keyword>
<dbReference type="InterPro" id="IPR036986">
    <property type="entry name" value="S4_RNA-bd_sf"/>
</dbReference>
<dbReference type="Pfam" id="PF01479">
    <property type="entry name" value="S4"/>
    <property type="match status" value="1"/>
</dbReference>
<dbReference type="PROSITE" id="PS50889">
    <property type="entry name" value="S4"/>
    <property type="match status" value="1"/>
</dbReference>
<dbReference type="GO" id="GO:0008168">
    <property type="term" value="F:methyltransferase activity"/>
    <property type="evidence" value="ECO:0007669"/>
    <property type="project" value="InterPro"/>
</dbReference>
<dbReference type="SMART" id="SM00363">
    <property type="entry name" value="S4"/>
    <property type="match status" value="1"/>
</dbReference>
<comment type="caution">
    <text evidence="5">The sequence shown here is derived from an EMBL/GenBank/DDBJ whole genome shotgun (WGS) entry which is preliminary data.</text>
</comment>
<dbReference type="Pfam" id="PF01728">
    <property type="entry name" value="FtsJ"/>
    <property type="match status" value="1"/>
</dbReference>
<evidence type="ECO:0000256" key="3">
    <source>
        <dbReference type="PROSITE-ProRule" id="PRU00182"/>
    </source>
</evidence>
<protein>
    <recommendedName>
        <fullName evidence="4">RNA-binding S4 domain-containing protein</fullName>
    </recommendedName>
</protein>
<dbReference type="GO" id="GO:0032259">
    <property type="term" value="P:methylation"/>
    <property type="evidence" value="ECO:0007669"/>
    <property type="project" value="InterPro"/>
</dbReference>
<keyword evidence="6" id="KW-1185">Reference proteome</keyword>
<organism evidence="5 6">
    <name type="scientific">Colocasia esculenta</name>
    <name type="common">Wild taro</name>
    <name type="synonym">Arum esculentum</name>
    <dbReference type="NCBI Taxonomy" id="4460"/>
    <lineage>
        <taxon>Eukaryota</taxon>
        <taxon>Viridiplantae</taxon>
        <taxon>Streptophyta</taxon>
        <taxon>Embryophyta</taxon>
        <taxon>Tracheophyta</taxon>
        <taxon>Spermatophyta</taxon>
        <taxon>Magnoliopsida</taxon>
        <taxon>Liliopsida</taxon>
        <taxon>Araceae</taxon>
        <taxon>Aroideae</taxon>
        <taxon>Colocasieae</taxon>
        <taxon>Colocasia</taxon>
    </lineage>
</organism>
<feature type="non-terminal residue" evidence="5">
    <location>
        <position position="271"/>
    </location>
</feature>
<dbReference type="OrthoDB" id="449109at2759"/>
<dbReference type="GO" id="GO:0003723">
    <property type="term" value="F:RNA binding"/>
    <property type="evidence" value="ECO:0007669"/>
    <property type="project" value="UniProtKB-KW"/>
</dbReference>
<comment type="similarity">
    <text evidence="2">Belongs to the TlyA family.</text>
</comment>
<dbReference type="Gene3D" id="3.10.290.10">
    <property type="entry name" value="RNA-binding S4 domain"/>
    <property type="match status" value="1"/>
</dbReference>
<dbReference type="CDD" id="cd00165">
    <property type="entry name" value="S4"/>
    <property type="match status" value="1"/>
</dbReference>
<dbReference type="InterPro" id="IPR029063">
    <property type="entry name" value="SAM-dependent_MTases_sf"/>
</dbReference>
<evidence type="ECO:0000256" key="1">
    <source>
        <dbReference type="ARBA" id="ARBA00022884"/>
    </source>
</evidence>
<dbReference type="Gene3D" id="3.40.50.150">
    <property type="entry name" value="Vaccinia Virus protein VP39"/>
    <property type="match status" value="1"/>
</dbReference>
<gene>
    <name evidence="5" type="ORF">Taro_023416</name>
</gene>
<dbReference type="PANTHER" id="PTHR32319">
    <property type="entry name" value="BACTERIAL HEMOLYSIN-LIKE PROTEIN"/>
    <property type="match status" value="1"/>
</dbReference>
<dbReference type="InterPro" id="IPR047048">
    <property type="entry name" value="TlyA"/>
</dbReference>
<dbReference type="InterPro" id="IPR002942">
    <property type="entry name" value="S4_RNA-bd"/>
</dbReference>
<dbReference type="Proteomes" id="UP000652761">
    <property type="component" value="Unassembled WGS sequence"/>
</dbReference>